<feature type="non-terminal residue" evidence="1">
    <location>
        <position position="1"/>
    </location>
</feature>
<feature type="non-terminal residue" evidence="1">
    <location>
        <position position="126"/>
    </location>
</feature>
<reference evidence="1" key="1">
    <citation type="submission" date="2015-11" db="EMBL/GenBank/DDBJ databases">
        <title>De novo transcriptome assembly of four potential Pierce s Disease insect vectors from Arizona vineyards.</title>
        <authorList>
            <person name="Tassone E.E."/>
        </authorList>
    </citation>
    <scope>NUCLEOTIDE SEQUENCE</scope>
</reference>
<proteinExistence type="predicted"/>
<organism evidence="1">
    <name type="scientific">Homalodisca liturata</name>
    <dbReference type="NCBI Taxonomy" id="320908"/>
    <lineage>
        <taxon>Eukaryota</taxon>
        <taxon>Metazoa</taxon>
        <taxon>Ecdysozoa</taxon>
        <taxon>Arthropoda</taxon>
        <taxon>Hexapoda</taxon>
        <taxon>Insecta</taxon>
        <taxon>Pterygota</taxon>
        <taxon>Neoptera</taxon>
        <taxon>Paraneoptera</taxon>
        <taxon>Hemiptera</taxon>
        <taxon>Auchenorrhyncha</taxon>
        <taxon>Membracoidea</taxon>
        <taxon>Cicadellidae</taxon>
        <taxon>Cicadellinae</taxon>
        <taxon>Proconiini</taxon>
        <taxon>Homalodisca</taxon>
    </lineage>
</organism>
<accession>A0A1B6JH61</accession>
<gene>
    <name evidence="1" type="ORF">g.58055</name>
</gene>
<dbReference type="EMBL" id="GECU01009191">
    <property type="protein sequence ID" value="JAS98515.1"/>
    <property type="molecule type" value="Transcribed_RNA"/>
</dbReference>
<sequence length="126" mass="13883">FKGTGADDTALLRVSYTLTDMSVTSLVYTVKDRKPGTYFAFGPTLPRFDSSSAGVVAMEDYTLAHPCDSVYVYKRCCRVGCDPPCNDYEDVPVYILSTNMKETNITCISEGIKAAERFTGSLNFKT</sequence>
<name>A0A1B6JH61_9HEMI</name>
<protein>
    <submittedName>
        <fullName evidence="1">Uncharacterized protein</fullName>
    </submittedName>
</protein>
<dbReference type="AlphaFoldDB" id="A0A1B6JH61"/>
<evidence type="ECO:0000313" key="1">
    <source>
        <dbReference type="EMBL" id="JAS98515.1"/>
    </source>
</evidence>